<evidence type="ECO:0000256" key="4">
    <source>
        <dbReference type="ARBA" id="ARBA00023136"/>
    </source>
</evidence>
<dbReference type="InterPro" id="IPR020846">
    <property type="entry name" value="MFS_dom"/>
</dbReference>
<dbReference type="EMBL" id="MRZV01000740">
    <property type="protein sequence ID" value="PIK45001.1"/>
    <property type="molecule type" value="Genomic_DNA"/>
</dbReference>
<sequence length="214" mass="23168">MQDVLRSPFLWLISLIFFCCNLQAGAFQEWAQLLLIQDRGFSTALGSGFTSAYNVGGTIGCIASGYITDRLVAMGPKRKTGSHRLKYLLLIVIVSICLQFYLLKLTTPQTPQYFILICAFVIGFCVYGNVSLNGVLVIENSPAYISGSAHAIAALAGNVGSVTAGFPLSYVSSMYDWSMTFLIVLTCSVVKLGLLLTASRIDLTIGRHSKTKAD</sequence>
<keyword evidence="9" id="KW-1185">Reference proteome</keyword>
<evidence type="ECO:0000313" key="8">
    <source>
        <dbReference type="EMBL" id="PIK45001.1"/>
    </source>
</evidence>
<feature type="transmembrane region" description="Helical" evidence="5">
    <location>
        <begin position="114"/>
        <end position="138"/>
    </location>
</feature>
<proteinExistence type="predicted"/>
<evidence type="ECO:0000259" key="7">
    <source>
        <dbReference type="PROSITE" id="PS50850"/>
    </source>
</evidence>
<dbReference type="SUPFAM" id="SSF103473">
    <property type="entry name" value="MFS general substrate transporter"/>
    <property type="match status" value="1"/>
</dbReference>
<feature type="transmembrane region" description="Helical" evidence="5">
    <location>
        <begin position="85"/>
        <end position="102"/>
    </location>
</feature>
<dbReference type="STRING" id="307972.A0A2G8KAH5"/>
<keyword evidence="6" id="KW-0732">Signal</keyword>
<dbReference type="GO" id="GO:0035435">
    <property type="term" value="P:phosphate ion transmembrane transport"/>
    <property type="evidence" value="ECO:0007669"/>
    <property type="project" value="TreeGrafter"/>
</dbReference>
<feature type="signal peptide" evidence="6">
    <location>
        <begin position="1"/>
        <end position="26"/>
    </location>
</feature>
<dbReference type="InterPro" id="IPR036259">
    <property type="entry name" value="MFS_trans_sf"/>
</dbReference>
<keyword evidence="4 5" id="KW-0472">Membrane</keyword>
<evidence type="ECO:0000313" key="9">
    <source>
        <dbReference type="Proteomes" id="UP000230750"/>
    </source>
</evidence>
<evidence type="ECO:0000256" key="6">
    <source>
        <dbReference type="SAM" id="SignalP"/>
    </source>
</evidence>
<protein>
    <submittedName>
        <fullName evidence="8">Putative glucose-6-phosphate translocase-like</fullName>
    </submittedName>
</protein>
<evidence type="ECO:0000256" key="3">
    <source>
        <dbReference type="ARBA" id="ARBA00022989"/>
    </source>
</evidence>
<evidence type="ECO:0000256" key="1">
    <source>
        <dbReference type="ARBA" id="ARBA00004127"/>
    </source>
</evidence>
<reference evidence="8 9" key="1">
    <citation type="journal article" date="2017" name="PLoS Biol.">
        <title>The sea cucumber genome provides insights into morphological evolution and visceral regeneration.</title>
        <authorList>
            <person name="Zhang X."/>
            <person name="Sun L."/>
            <person name="Yuan J."/>
            <person name="Sun Y."/>
            <person name="Gao Y."/>
            <person name="Zhang L."/>
            <person name="Li S."/>
            <person name="Dai H."/>
            <person name="Hamel J.F."/>
            <person name="Liu C."/>
            <person name="Yu Y."/>
            <person name="Liu S."/>
            <person name="Lin W."/>
            <person name="Guo K."/>
            <person name="Jin S."/>
            <person name="Xu P."/>
            <person name="Storey K.B."/>
            <person name="Huan P."/>
            <person name="Zhang T."/>
            <person name="Zhou Y."/>
            <person name="Zhang J."/>
            <person name="Lin C."/>
            <person name="Li X."/>
            <person name="Xing L."/>
            <person name="Huo D."/>
            <person name="Sun M."/>
            <person name="Wang L."/>
            <person name="Mercier A."/>
            <person name="Li F."/>
            <person name="Yang H."/>
            <person name="Xiang J."/>
        </authorList>
    </citation>
    <scope>NUCLEOTIDE SEQUENCE [LARGE SCALE GENOMIC DNA]</scope>
    <source>
        <strain evidence="8">Shaxun</strain>
        <tissue evidence="8">Muscle</tissue>
    </source>
</reference>
<feature type="chain" id="PRO_5013580475" evidence="6">
    <location>
        <begin position="27"/>
        <end position="214"/>
    </location>
</feature>
<organism evidence="8 9">
    <name type="scientific">Stichopus japonicus</name>
    <name type="common">Sea cucumber</name>
    <dbReference type="NCBI Taxonomy" id="307972"/>
    <lineage>
        <taxon>Eukaryota</taxon>
        <taxon>Metazoa</taxon>
        <taxon>Echinodermata</taxon>
        <taxon>Eleutherozoa</taxon>
        <taxon>Echinozoa</taxon>
        <taxon>Holothuroidea</taxon>
        <taxon>Aspidochirotacea</taxon>
        <taxon>Aspidochirotida</taxon>
        <taxon>Stichopodidae</taxon>
        <taxon>Apostichopus</taxon>
    </lineage>
</organism>
<dbReference type="OrthoDB" id="3639251at2759"/>
<keyword evidence="2 5" id="KW-0812">Transmembrane</keyword>
<feature type="transmembrane region" description="Helical" evidence="5">
    <location>
        <begin position="150"/>
        <end position="171"/>
    </location>
</feature>
<dbReference type="GO" id="GO:0005789">
    <property type="term" value="C:endoplasmic reticulum membrane"/>
    <property type="evidence" value="ECO:0007669"/>
    <property type="project" value="TreeGrafter"/>
</dbReference>
<dbReference type="PANTHER" id="PTHR43826">
    <property type="entry name" value="GLUCOSE-6-PHOSPHATE EXCHANGER SLC37A4"/>
    <property type="match status" value="1"/>
</dbReference>
<dbReference type="InterPro" id="IPR051337">
    <property type="entry name" value="OPA_Antiporter"/>
</dbReference>
<dbReference type="Proteomes" id="UP000230750">
    <property type="component" value="Unassembled WGS sequence"/>
</dbReference>
<dbReference type="Gene3D" id="1.20.1250.20">
    <property type="entry name" value="MFS general substrate transporter like domains"/>
    <property type="match status" value="1"/>
</dbReference>
<evidence type="ECO:0000256" key="2">
    <source>
        <dbReference type="ARBA" id="ARBA00022692"/>
    </source>
</evidence>
<comment type="caution">
    <text evidence="8">The sequence shown here is derived from an EMBL/GenBank/DDBJ whole genome shotgun (WGS) entry which is preliminary data.</text>
</comment>
<gene>
    <name evidence="8" type="ORF">BSL78_18136</name>
</gene>
<dbReference type="PANTHER" id="PTHR43826:SF3">
    <property type="entry name" value="GLUCOSE-6-PHOSPHATE EXCHANGER SLC37A4"/>
    <property type="match status" value="1"/>
</dbReference>
<feature type="transmembrane region" description="Helical" evidence="5">
    <location>
        <begin position="52"/>
        <end position="73"/>
    </location>
</feature>
<dbReference type="InterPro" id="IPR011701">
    <property type="entry name" value="MFS"/>
</dbReference>
<feature type="domain" description="Major facilitator superfamily (MFS) profile" evidence="7">
    <location>
        <begin position="9"/>
        <end position="214"/>
    </location>
</feature>
<dbReference type="GO" id="GO:0061513">
    <property type="term" value="F:glucose 6-phosphate:phosphate antiporter activity"/>
    <property type="evidence" value="ECO:0007669"/>
    <property type="project" value="TreeGrafter"/>
</dbReference>
<keyword evidence="3 5" id="KW-1133">Transmembrane helix</keyword>
<accession>A0A2G8KAH5</accession>
<dbReference type="Pfam" id="PF07690">
    <property type="entry name" value="MFS_1"/>
    <property type="match status" value="1"/>
</dbReference>
<dbReference type="AlphaFoldDB" id="A0A2G8KAH5"/>
<name>A0A2G8KAH5_STIJA</name>
<evidence type="ECO:0000256" key="5">
    <source>
        <dbReference type="SAM" id="Phobius"/>
    </source>
</evidence>
<dbReference type="PROSITE" id="PS50850">
    <property type="entry name" value="MFS"/>
    <property type="match status" value="1"/>
</dbReference>
<comment type="subcellular location">
    <subcellularLocation>
        <location evidence="1">Endomembrane system</location>
        <topology evidence="1">Multi-pass membrane protein</topology>
    </subcellularLocation>
</comment>
<feature type="transmembrane region" description="Helical" evidence="5">
    <location>
        <begin position="177"/>
        <end position="198"/>
    </location>
</feature>